<evidence type="ECO:0000256" key="1">
    <source>
        <dbReference type="SAM" id="MobiDB-lite"/>
    </source>
</evidence>
<sequence>MTSPRTRVCPRRDTVVPPDHESHEETLVQLTKHGHACVVLSDGDRRLVVDPGAYTADDAWHGASALLVTHQHPDHFLPDRVRAALDGDPALEVWTNAAVAEQLAGAGPRVHVVGAGDAFTAAGFDVTVHGEWHAVIHPDVPRVRNVGFLVEERVFHPGDALTVPEVAVPTLLLPAHAPWSKTSELIDYLREVRADRALAVHDGLLNDTGLGLVAGLLGERGPGQPVPYARLAPGESVEV</sequence>
<feature type="region of interest" description="Disordered" evidence="1">
    <location>
        <begin position="1"/>
        <end position="20"/>
    </location>
</feature>
<feature type="domain" description="Metallo-beta-lactamase" evidence="2">
    <location>
        <begin position="34"/>
        <end position="201"/>
    </location>
</feature>
<evidence type="ECO:0000313" key="4">
    <source>
        <dbReference type="Proteomes" id="UP000648663"/>
    </source>
</evidence>
<name>A0ABQ2FSA6_9ACTN</name>
<keyword evidence="4" id="KW-1185">Reference proteome</keyword>
<dbReference type="InterPro" id="IPR050114">
    <property type="entry name" value="UPF0173_UPF0282_UlaG_hydrolase"/>
</dbReference>
<dbReference type="EMBL" id="BMMI01000001">
    <property type="protein sequence ID" value="GGL49020.1"/>
    <property type="molecule type" value="Genomic_DNA"/>
</dbReference>
<dbReference type="SMART" id="SM00849">
    <property type="entry name" value="Lactamase_B"/>
    <property type="match status" value="1"/>
</dbReference>
<accession>A0ABQ2FSA6</accession>
<reference evidence="4" key="1">
    <citation type="journal article" date="2019" name="Int. J. Syst. Evol. Microbiol.">
        <title>The Global Catalogue of Microorganisms (GCM) 10K type strain sequencing project: providing services to taxonomists for standard genome sequencing and annotation.</title>
        <authorList>
            <consortium name="The Broad Institute Genomics Platform"/>
            <consortium name="The Broad Institute Genome Sequencing Center for Infectious Disease"/>
            <person name="Wu L."/>
            <person name="Ma J."/>
        </authorList>
    </citation>
    <scope>NUCLEOTIDE SEQUENCE [LARGE SCALE GENOMIC DNA]</scope>
    <source>
        <strain evidence="4">CGMCC 4.5581</strain>
    </source>
</reference>
<organism evidence="3 4">
    <name type="scientific">Modestobacter marinus</name>
    <dbReference type="NCBI Taxonomy" id="477641"/>
    <lineage>
        <taxon>Bacteria</taxon>
        <taxon>Bacillati</taxon>
        <taxon>Actinomycetota</taxon>
        <taxon>Actinomycetes</taxon>
        <taxon>Geodermatophilales</taxon>
        <taxon>Geodermatophilaceae</taxon>
        <taxon>Modestobacter</taxon>
    </lineage>
</organism>
<protein>
    <submittedName>
        <fullName evidence="3">MBL fold metallo-hydrolase</fullName>
    </submittedName>
</protein>
<evidence type="ECO:0000313" key="3">
    <source>
        <dbReference type="EMBL" id="GGL49020.1"/>
    </source>
</evidence>
<proteinExistence type="predicted"/>
<comment type="caution">
    <text evidence="3">The sequence shown here is derived from an EMBL/GenBank/DDBJ whole genome shotgun (WGS) entry which is preliminary data.</text>
</comment>
<dbReference type="Gene3D" id="3.60.15.10">
    <property type="entry name" value="Ribonuclease Z/Hydroxyacylglutathione hydrolase-like"/>
    <property type="match status" value="1"/>
</dbReference>
<feature type="compositionally biased region" description="Basic and acidic residues" evidence="1">
    <location>
        <begin position="10"/>
        <end position="20"/>
    </location>
</feature>
<dbReference type="PANTHER" id="PTHR43546:SF3">
    <property type="entry name" value="UPF0173 METAL-DEPENDENT HYDROLASE MJ1163"/>
    <property type="match status" value="1"/>
</dbReference>
<evidence type="ECO:0000259" key="2">
    <source>
        <dbReference type="SMART" id="SM00849"/>
    </source>
</evidence>
<gene>
    <name evidence="3" type="ORF">GCM10011589_01890</name>
</gene>
<dbReference type="PANTHER" id="PTHR43546">
    <property type="entry name" value="UPF0173 METAL-DEPENDENT HYDROLASE MJ1163-RELATED"/>
    <property type="match status" value="1"/>
</dbReference>
<dbReference type="SUPFAM" id="SSF56281">
    <property type="entry name" value="Metallo-hydrolase/oxidoreductase"/>
    <property type="match status" value="1"/>
</dbReference>
<dbReference type="Proteomes" id="UP000648663">
    <property type="component" value="Unassembled WGS sequence"/>
</dbReference>
<dbReference type="Pfam" id="PF13483">
    <property type="entry name" value="Lactamase_B_3"/>
    <property type="match status" value="1"/>
</dbReference>
<dbReference type="InterPro" id="IPR001279">
    <property type="entry name" value="Metallo-B-lactamas"/>
</dbReference>
<dbReference type="InterPro" id="IPR036866">
    <property type="entry name" value="RibonucZ/Hydroxyglut_hydro"/>
</dbReference>